<dbReference type="Proteomes" id="UP000010091">
    <property type="component" value="Chromosome 5"/>
</dbReference>
<keyword evidence="6" id="KW-1185">Reference proteome</keyword>
<feature type="region of interest" description="Disordered" evidence="3">
    <location>
        <begin position="73"/>
        <end position="126"/>
    </location>
</feature>
<feature type="compositionally biased region" description="Basic residues" evidence="3">
    <location>
        <begin position="28"/>
        <end position="37"/>
    </location>
</feature>
<dbReference type="AlphaFoldDB" id="J9VTN1"/>
<evidence type="ECO:0000256" key="1">
    <source>
        <dbReference type="ARBA" id="ARBA00004123"/>
    </source>
</evidence>
<dbReference type="SMART" id="SM00066">
    <property type="entry name" value="GAL4"/>
    <property type="match status" value="1"/>
</dbReference>
<dbReference type="Pfam" id="PF00172">
    <property type="entry name" value="Zn_clus"/>
    <property type="match status" value="1"/>
</dbReference>
<dbReference type="PROSITE" id="PS00463">
    <property type="entry name" value="ZN2_CY6_FUNGAL_1"/>
    <property type="match status" value="1"/>
</dbReference>
<proteinExistence type="predicted"/>
<dbReference type="EMBL" id="CP003824">
    <property type="protein sequence ID" value="AFR95075.1"/>
    <property type="molecule type" value="Genomic_DNA"/>
</dbReference>
<dbReference type="GO" id="GO:0000981">
    <property type="term" value="F:DNA-binding transcription factor activity, RNA polymerase II-specific"/>
    <property type="evidence" value="ECO:0007669"/>
    <property type="project" value="InterPro"/>
</dbReference>
<dbReference type="GeneID" id="23884814"/>
<feature type="domain" description="Zn(2)-C6 fungal-type" evidence="4">
    <location>
        <begin position="41"/>
        <end position="71"/>
    </location>
</feature>
<keyword evidence="2" id="KW-0539">Nucleus</keyword>
<dbReference type="RefSeq" id="XP_012049293.1">
    <property type="nucleotide sequence ID" value="XM_012193903.1"/>
</dbReference>
<dbReference type="InterPro" id="IPR021858">
    <property type="entry name" value="Fun_TF"/>
</dbReference>
<evidence type="ECO:0000259" key="4">
    <source>
        <dbReference type="PROSITE" id="PS50048"/>
    </source>
</evidence>
<comment type="subcellular location">
    <subcellularLocation>
        <location evidence="1">Nucleus</location>
    </subcellularLocation>
</comment>
<evidence type="ECO:0000256" key="3">
    <source>
        <dbReference type="SAM" id="MobiDB-lite"/>
    </source>
</evidence>
<dbReference type="CDD" id="cd00067">
    <property type="entry name" value="GAL4"/>
    <property type="match status" value="1"/>
</dbReference>
<dbReference type="Pfam" id="PF11951">
    <property type="entry name" value="Fungal_trans_2"/>
    <property type="match status" value="1"/>
</dbReference>
<dbReference type="SUPFAM" id="SSF57701">
    <property type="entry name" value="Zn2/Cys6 DNA-binding domain"/>
    <property type="match status" value="1"/>
</dbReference>
<dbReference type="PANTHER" id="PTHR37534:SF46">
    <property type="entry name" value="ZN(II)2CYS6 TRANSCRIPTION FACTOR (EUROFUNG)"/>
    <property type="match status" value="1"/>
</dbReference>
<organism evidence="5 6">
    <name type="scientific">Cryptococcus neoformans (strain H99 / ATCC 208821 / CBS 10515 / FGSC 9487)</name>
    <name type="common">Cryptococcus neoformans var. grubii serotype A</name>
    <dbReference type="NCBI Taxonomy" id="235443"/>
    <lineage>
        <taxon>Eukaryota</taxon>
        <taxon>Fungi</taxon>
        <taxon>Dikarya</taxon>
        <taxon>Basidiomycota</taxon>
        <taxon>Agaricomycotina</taxon>
        <taxon>Tremellomycetes</taxon>
        <taxon>Tremellales</taxon>
        <taxon>Cryptococcaceae</taxon>
        <taxon>Cryptococcus</taxon>
        <taxon>Cryptococcus neoformans species complex</taxon>
    </lineage>
</organism>
<protein>
    <recommendedName>
        <fullName evidence="4">Zn(2)-C6 fungal-type domain-containing protein</fullName>
    </recommendedName>
</protein>
<dbReference type="InterPro" id="IPR036864">
    <property type="entry name" value="Zn2-C6_fun-type_DNA-bd_sf"/>
</dbReference>
<dbReference type="VEuPathDB" id="FungiDB:CNAG_01071"/>
<dbReference type="Gene3D" id="4.10.240.10">
    <property type="entry name" value="Zn(2)-C6 fungal-type DNA-binding domain"/>
    <property type="match status" value="1"/>
</dbReference>
<dbReference type="InterPro" id="IPR001138">
    <property type="entry name" value="Zn2Cys6_DnaBD"/>
</dbReference>
<reference evidence="5 6" key="1">
    <citation type="journal article" date="2014" name="PLoS Genet.">
        <title>Analysis of the genome and transcriptome of Cryptococcus neoformans var. grubii reveals complex RNA expression and microevolution leading to virulence attenuation.</title>
        <authorList>
            <person name="Janbon G."/>
            <person name="Ormerod K.L."/>
            <person name="Paulet D."/>
            <person name="Byrnes E.J.III."/>
            <person name="Yadav V."/>
            <person name="Chatterjee G."/>
            <person name="Mullapudi N."/>
            <person name="Hon C.C."/>
            <person name="Billmyre R.B."/>
            <person name="Brunel F."/>
            <person name="Bahn Y.S."/>
            <person name="Chen W."/>
            <person name="Chen Y."/>
            <person name="Chow E.W."/>
            <person name="Coppee J.Y."/>
            <person name="Floyd-Averette A."/>
            <person name="Gaillardin C."/>
            <person name="Gerik K.J."/>
            <person name="Goldberg J."/>
            <person name="Gonzalez-Hilarion S."/>
            <person name="Gujja S."/>
            <person name="Hamlin J.L."/>
            <person name="Hsueh Y.P."/>
            <person name="Ianiri G."/>
            <person name="Jones S."/>
            <person name="Kodira C.D."/>
            <person name="Kozubowski L."/>
            <person name="Lam W."/>
            <person name="Marra M."/>
            <person name="Mesner L.D."/>
            <person name="Mieczkowski P.A."/>
            <person name="Moyrand F."/>
            <person name="Nielsen K."/>
            <person name="Proux C."/>
            <person name="Rossignol T."/>
            <person name="Schein J.E."/>
            <person name="Sun S."/>
            <person name="Wollschlaeger C."/>
            <person name="Wood I.A."/>
            <person name="Zeng Q."/>
            <person name="Neuveglise C."/>
            <person name="Newlon C.S."/>
            <person name="Perfect J.R."/>
            <person name="Lodge J.K."/>
            <person name="Idnurm A."/>
            <person name="Stajich J.E."/>
            <person name="Kronstad J.W."/>
            <person name="Sanyal K."/>
            <person name="Heitman J."/>
            <person name="Fraser J.A."/>
            <person name="Cuomo C.A."/>
            <person name="Dietrich F.S."/>
        </authorList>
    </citation>
    <scope>NUCLEOTIDE SEQUENCE [LARGE SCALE GENOMIC DNA]</scope>
    <source>
        <strain evidence="6">H99 / ATCC 208821 / CBS 10515 / FGSC 9487</strain>
    </source>
</reference>
<sequence>MQPTDGRQVSEAPSQKAITPPPSSLNPSRKRRRRFSRSKGGCLRCKSQKKKCDQIRPICTRCSQNNGECIYPHNDFEDDSPSPRPAIRSSSSQPATSAQPMQSAPAALSSVSASASTPTSVPSSRMPLPPQLFVAATLSALPISPPLSSSSEAVPPYPIPELTLGQRSEASNVGGSNNAIPDMLGARLGDLDWMSDASFFKAFTDVASVLPLQNSKSNTSSLGYPSGHSAEHTDWTAALLSVPIDCGPDLWASFVDSSQWQSRLLAVGQNEGPLLEHFTRFASVTVVVRDGQNSASQFYQDLATRATQENQQALMHAVLAVSAQHLSNLARKNGETEKAMFYNEEGSKQRGLALHTLRIALARDKEPANDDLELRPAVMLLLVLASILRGDGDIIASYLRRTHAFIHSVADPARMTFLPTCSALHSIYSGFHSVSRGIQVNFGTLFPKMDDSSIWTQRANDTVETLVGISRDIFIHFLRVHSFVIEFQTISRALERAPDDGELIMMQLELQSDCSVMEADLKDEPLWRTKWLSGCDERCTIAHEFYRMAIRVMILVNIFGLDPNQDRVQQCVIKMLDMSTHVKIGSEIGLTWPFIIITSIAQVKHRPACLEFIRRCQWKGSACPQIAEKMVETIWDRKERGMNCTWSQVALEMGTPLLI</sequence>
<dbReference type="HOGENOM" id="CLU_015435_0_0_1"/>
<evidence type="ECO:0000313" key="6">
    <source>
        <dbReference type="Proteomes" id="UP000010091"/>
    </source>
</evidence>
<evidence type="ECO:0000313" key="5">
    <source>
        <dbReference type="EMBL" id="AFR95075.1"/>
    </source>
</evidence>
<evidence type="ECO:0000256" key="2">
    <source>
        <dbReference type="ARBA" id="ARBA00023242"/>
    </source>
</evidence>
<dbReference type="GO" id="GO:0005634">
    <property type="term" value="C:nucleus"/>
    <property type="evidence" value="ECO:0007669"/>
    <property type="project" value="UniProtKB-SubCell"/>
</dbReference>
<dbReference type="PROSITE" id="PS50048">
    <property type="entry name" value="ZN2_CY6_FUNGAL_2"/>
    <property type="match status" value="1"/>
</dbReference>
<name>J9VTN1_CRYN9</name>
<feature type="region of interest" description="Disordered" evidence="3">
    <location>
        <begin position="1"/>
        <end position="52"/>
    </location>
</feature>
<feature type="compositionally biased region" description="Low complexity" evidence="3">
    <location>
        <begin position="85"/>
        <end position="124"/>
    </location>
</feature>
<accession>J9VTN1</accession>
<dbReference type="GO" id="GO:0008270">
    <property type="term" value="F:zinc ion binding"/>
    <property type="evidence" value="ECO:0007669"/>
    <property type="project" value="InterPro"/>
</dbReference>
<dbReference type="KEGG" id="cng:CNAG_01071"/>
<feature type="compositionally biased region" description="Polar residues" evidence="3">
    <location>
        <begin position="1"/>
        <end position="17"/>
    </location>
</feature>
<gene>
    <name evidence="5" type="ORF">CNAG_01071</name>
</gene>
<dbReference type="PANTHER" id="PTHR37534">
    <property type="entry name" value="TRANSCRIPTIONAL ACTIVATOR PROTEIN UGA3"/>
    <property type="match status" value="1"/>
</dbReference>